<proteinExistence type="predicted"/>
<comment type="caution">
    <text evidence="1">The sequence shown here is derived from an EMBL/GenBank/DDBJ whole genome shotgun (WGS) entry which is preliminary data.</text>
</comment>
<accession>A0ABV1H2P3</accession>
<gene>
    <name evidence="1" type="ORF">WMO37_01115</name>
</gene>
<name>A0ABV1H2P3_9FIRM</name>
<evidence type="ECO:0000313" key="2">
    <source>
        <dbReference type="Proteomes" id="UP001546774"/>
    </source>
</evidence>
<dbReference type="EMBL" id="JBBMFS010000001">
    <property type="protein sequence ID" value="MEQ2553616.1"/>
    <property type="molecule type" value="Genomic_DNA"/>
</dbReference>
<dbReference type="Proteomes" id="UP001546774">
    <property type="component" value="Unassembled WGS sequence"/>
</dbReference>
<evidence type="ECO:0000313" key="1">
    <source>
        <dbReference type="EMBL" id="MEQ2553616.1"/>
    </source>
</evidence>
<keyword evidence="2" id="KW-1185">Reference proteome</keyword>
<protein>
    <submittedName>
        <fullName evidence="1">Uncharacterized protein</fullName>
    </submittedName>
</protein>
<reference evidence="1" key="1">
    <citation type="submission" date="2024-03" db="EMBL/GenBank/DDBJ databases">
        <title>Human intestinal bacterial collection.</title>
        <authorList>
            <person name="Pauvert C."/>
            <person name="Hitch T.C.A."/>
            <person name="Clavel T."/>
        </authorList>
    </citation>
    <scope>NUCLEOTIDE SEQUENCE [LARGE SCALE GENOMIC DNA]</scope>
    <source>
        <strain evidence="1">CLA-AA-H89B</strain>
    </source>
</reference>
<sequence length="54" mass="6483">MDKIDKLLEYVRRTNPEMTKERLIYELEECQYTAKSLIFTAESVNLQKEKDLKS</sequence>
<organism evidence="1 2">
    <name type="scientific">Lachnospira intestinalis</name>
    <dbReference type="NCBI Taxonomy" id="3133158"/>
    <lineage>
        <taxon>Bacteria</taxon>
        <taxon>Bacillati</taxon>
        <taxon>Bacillota</taxon>
        <taxon>Clostridia</taxon>
        <taxon>Lachnospirales</taxon>
        <taxon>Lachnospiraceae</taxon>
        <taxon>Lachnospira</taxon>
    </lineage>
</organism>